<organism evidence="1 2">
    <name type="scientific">Roseburia yibonii</name>
    <dbReference type="NCBI Taxonomy" id="2763063"/>
    <lineage>
        <taxon>Bacteria</taxon>
        <taxon>Bacillati</taxon>
        <taxon>Bacillota</taxon>
        <taxon>Clostridia</taxon>
        <taxon>Lachnospirales</taxon>
        <taxon>Lachnospiraceae</taxon>
        <taxon>Roseburia</taxon>
    </lineage>
</organism>
<dbReference type="EMBL" id="JACOQH010000003">
    <property type="protein sequence ID" value="MBC5753380.1"/>
    <property type="molecule type" value="Genomic_DNA"/>
</dbReference>
<evidence type="ECO:0000313" key="2">
    <source>
        <dbReference type="Proteomes" id="UP000621540"/>
    </source>
</evidence>
<reference evidence="1 2" key="1">
    <citation type="submission" date="2020-08" db="EMBL/GenBank/DDBJ databases">
        <title>Genome public.</title>
        <authorList>
            <person name="Liu C."/>
            <person name="Sun Q."/>
        </authorList>
    </citation>
    <scope>NUCLEOTIDE SEQUENCE [LARGE SCALE GENOMIC DNA]</scope>
    <source>
        <strain evidence="1 2">BX0805</strain>
    </source>
</reference>
<name>A0ABR7I8X0_9FIRM</name>
<protein>
    <submittedName>
        <fullName evidence="1">Uncharacterized protein</fullName>
    </submittedName>
</protein>
<keyword evidence="2" id="KW-1185">Reference proteome</keyword>
<accession>A0ABR7I8X0</accession>
<sequence>MFAVGQTNAQVVRKKVSMPREFNLRKKGRKIYGAWVGDRCLYLSDEEKVLRAKAGREDQVKLMSVDTENRIRVPASLEHANVSIRGCISTIELQFTPQKQA</sequence>
<dbReference type="RefSeq" id="WP_022514803.1">
    <property type="nucleotide sequence ID" value="NZ_JACOQH010000003.1"/>
</dbReference>
<proteinExistence type="predicted"/>
<evidence type="ECO:0000313" key="1">
    <source>
        <dbReference type="EMBL" id="MBC5753380.1"/>
    </source>
</evidence>
<gene>
    <name evidence="1" type="ORF">H8Z76_04930</name>
</gene>
<dbReference type="Proteomes" id="UP000621540">
    <property type="component" value="Unassembled WGS sequence"/>
</dbReference>
<comment type="caution">
    <text evidence="1">The sequence shown here is derived from an EMBL/GenBank/DDBJ whole genome shotgun (WGS) entry which is preliminary data.</text>
</comment>